<name>A0A495D268_9PROT</name>
<dbReference type="EMBL" id="RBIM01000006">
    <property type="protein sequence ID" value="RKQ95642.1"/>
    <property type="molecule type" value="Genomic_DNA"/>
</dbReference>
<reference evidence="2 3" key="1">
    <citation type="submission" date="2018-10" db="EMBL/GenBank/DDBJ databases">
        <title>Genomic Encyclopedia of Type Strains, Phase IV (KMG-IV): sequencing the most valuable type-strain genomes for metagenomic binning, comparative biology and taxonomic classification.</title>
        <authorList>
            <person name="Goeker M."/>
        </authorList>
    </citation>
    <scope>NUCLEOTIDE SEQUENCE [LARGE SCALE GENOMIC DNA]</scope>
    <source>
        <strain evidence="2 3">DSM 4734</strain>
    </source>
</reference>
<dbReference type="AlphaFoldDB" id="A0A495D268"/>
<dbReference type="Proteomes" id="UP000273675">
    <property type="component" value="Unassembled WGS sequence"/>
</dbReference>
<evidence type="ECO:0000256" key="1">
    <source>
        <dbReference type="SAM" id="MobiDB-lite"/>
    </source>
</evidence>
<sequence length="73" mass="8001">MTFCMNKPVDPPVTPSRAKRVQPEPNSREARLAEALRANLRRRKAAVRTPVDDGVENDSDAAQTASEKSPDPS</sequence>
<organism evidence="2 3">
    <name type="scientific">Maricaulis maris</name>
    <dbReference type="NCBI Taxonomy" id="74318"/>
    <lineage>
        <taxon>Bacteria</taxon>
        <taxon>Pseudomonadati</taxon>
        <taxon>Pseudomonadota</taxon>
        <taxon>Alphaproteobacteria</taxon>
        <taxon>Maricaulales</taxon>
        <taxon>Maricaulaceae</taxon>
        <taxon>Maricaulis</taxon>
    </lineage>
</organism>
<protein>
    <submittedName>
        <fullName evidence="2">Uncharacterized protein</fullName>
    </submittedName>
</protein>
<gene>
    <name evidence="2" type="ORF">C7435_2746</name>
</gene>
<feature type="region of interest" description="Disordered" evidence="1">
    <location>
        <begin position="1"/>
        <end position="73"/>
    </location>
</feature>
<accession>A0A495D268</accession>
<comment type="caution">
    <text evidence="2">The sequence shown here is derived from an EMBL/GenBank/DDBJ whole genome shotgun (WGS) entry which is preliminary data.</text>
</comment>
<evidence type="ECO:0000313" key="2">
    <source>
        <dbReference type="EMBL" id="RKQ95642.1"/>
    </source>
</evidence>
<evidence type="ECO:0000313" key="3">
    <source>
        <dbReference type="Proteomes" id="UP000273675"/>
    </source>
</evidence>
<proteinExistence type="predicted"/>